<organism evidence="8 9">
    <name type="scientific">Motacilla alba</name>
    <name type="common">White wagtail</name>
    <name type="synonym">Pied wagtail</name>
    <dbReference type="NCBI Taxonomy" id="45807"/>
    <lineage>
        <taxon>Eukaryota</taxon>
        <taxon>Metazoa</taxon>
        <taxon>Chordata</taxon>
        <taxon>Craniata</taxon>
        <taxon>Vertebrata</taxon>
        <taxon>Euteleostomi</taxon>
        <taxon>Archelosauria</taxon>
        <taxon>Archosauria</taxon>
        <taxon>Dinosauria</taxon>
        <taxon>Saurischia</taxon>
        <taxon>Theropoda</taxon>
        <taxon>Coelurosauria</taxon>
        <taxon>Aves</taxon>
        <taxon>Neognathae</taxon>
        <taxon>Neoaves</taxon>
        <taxon>Telluraves</taxon>
        <taxon>Australaves</taxon>
        <taxon>Passeriformes</taxon>
        <taxon>Passeroidea</taxon>
        <taxon>Motacillidae</taxon>
        <taxon>Motacilla</taxon>
    </lineage>
</organism>
<dbReference type="InterPro" id="IPR039809">
    <property type="entry name" value="Chemokine_b/g/d"/>
</dbReference>
<dbReference type="InterPro" id="IPR036048">
    <property type="entry name" value="Interleukin_8-like_sf"/>
</dbReference>
<evidence type="ECO:0000256" key="2">
    <source>
        <dbReference type="ARBA" id="ARBA00022500"/>
    </source>
</evidence>
<keyword evidence="5" id="KW-1015">Disulfide bond</keyword>
<evidence type="ECO:0000256" key="5">
    <source>
        <dbReference type="ARBA" id="ARBA00023157"/>
    </source>
</evidence>
<dbReference type="Pfam" id="PF00048">
    <property type="entry name" value="IL8"/>
    <property type="match status" value="1"/>
</dbReference>
<keyword evidence="6" id="KW-0964">Secreted</keyword>
<dbReference type="PANTHER" id="PTHR12015">
    <property type="entry name" value="SMALL INDUCIBLE CYTOKINE A"/>
    <property type="match status" value="1"/>
</dbReference>
<evidence type="ECO:0000256" key="3">
    <source>
        <dbReference type="ARBA" id="ARBA00022514"/>
    </source>
</evidence>
<dbReference type="GO" id="GO:0008009">
    <property type="term" value="F:chemokine activity"/>
    <property type="evidence" value="ECO:0007669"/>
    <property type="project" value="InterPro"/>
</dbReference>
<feature type="non-terminal residue" evidence="8">
    <location>
        <position position="1"/>
    </location>
</feature>
<reference evidence="8 9" key="1">
    <citation type="submission" date="2019-09" db="EMBL/GenBank/DDBJ databases">
        <title>Bird 10,000 Genomes (B10K) Project - Family phase.</title>
        <authorList>
            <person name="Zhang G."/>
        </authorList>
    </citation>
    <scope>NUCLEOTIDE SEQUENCE [LARGE SCALE GENOMIC DNA]</scope>
    <source>
        <strain evidence="8">B10K-DU-001-75</strain>
        <tissue evidence="8">Muscle</tissue>
    </source>
</reference>
<dbReference type="Gene3D" id="2.40.50.40">
    <property type="match status" value="1"/>
</dbReference>
<gene>
    <name evidence="8" type="primary">Ccl3l1_1</name>
    <name evidence="8" type="ORF">MOTALB_R02389</name>
</gene>
<dbReference type="GO" id="GO:0030335">
    <property type="term" value="P:positive regulation of cell migration"/>
    <property type="evidence" value="ECO:0007669"/>
    <property type="project" value="TreeGrafter"/>
</dbReference>
<protein>
    <recommendedName>
        <fullName evidence="6">C-C motif chemokine</fullName>
    </recommendedName>
</protein>
<dbReference type="Proteomes" id="UP000532252">
    <property type="component" value="Unassembled WGS sequence"/>
</dbReference>
<dbReference type="AlphaFoldDB" id="A0A7K5CHF2"/>
<evidence type="ECO:0000256" key="1">
    <source>
        <dbReference type="ARBA" id="ARBA00010868"/>
    </source>
</evidence>
<keyword evidence="4" id="KW-0732">Signal</keyword>
<dbReference type="GO" id="GO:0005615">
    <property type="term" value="C:extracellular space"/>
    <property type="evidence" value="ECO:0007669"/>
    <property type="project" value="UniProtKB-KW"/>
</dbReference>
<evidence type="ECO:0000313" key="8">
    <source>
        <dbReference type="EMBL" id="NWS07370.1"/>
    </source>
</evidence>
<accession>A0A7K5CHF2</accession>
<dbReference type="PANTHER" id="PTHR12015:SF103">
    <property type="entry name" value="C-C MOTIF CHEMOKINE 4-RELATED"/>
    <property type="match status" value="1"/>
</dbReference>
<keyword evidence="2 6" id="KW-0145">Chemotaxis</keyword>
<name>A0A7K5CHF2_MOTAL</name>
<dbReference type="GO" id="GO:0006954">
    <property type="term" value="P:inflammatory response"/>
    <property type="evidence" value="ECO:0007669"/>
    <property type="project" value="TreeGrafter"/>
</dbReference>
<comment type="subcellular location">
    <subcellularLocation>
        <location evidence="6">Secreted</location>
    </subcellularLocation>
</comment>
<dbReference type="SMART" id="SM00199">
    <property type="entry name" value="SCY"/>
    <property type="match status" value="1"/>
</dbReference>
<dbReference type="FunFam" id="2.40.50.40:FF:000002">
    <property type="entry name" value="C-C motif chemokine"/>
    <property type="match status" value="1"/>
</dbReference>
<comment type="caution">
    <text evidence="8">The sequence shown here is derived from an EMBL/GenBank/DDBJ whole genome shotgun (WGS) entry which is preliminary data.</text>
</comment>
<comment type="similarity">
    <text evidence="1 6">Belongs to the intercrine beta (chemokine CC) family.</text>
</comment>
<dbReference type="GO" id="GO:0048020">
    <property type="term" value="F:CCR chemokine receptor binding"/>
    <property type="evidence" value="ECO:0007669"/>
    <property type="project" value="TreeGrafter"/>
</dbReference>
<keyword evidence="3 6" id="KW-0202">Cytokine</keyword>
<evidence type="ECO:0000256" key="6">
    <source>
        <dbReference type="RuleBase" id="RU361150"/>
    </source>
</evidence>
<evidence type="ECO:0000313" key="9">
    <source>
        <dbReference type="Proteomes" id="UP000532252"/>
    </source>
</evidence>
<dbReference type="PROSITE" id="PS00472">
    <property type="entry name" value="SMALL_CYTOKINES_CC"/>
    <property type="match status" value="1"/>
</dbReference>
<evidence type="ECO:0000259" key="7">
    <source>
        <dbReference type="SMART" id="SM00199"/>
    </source>
</evidence>
<sequence>TVCCFSYTSRPIRRSTIASAYVTSNRCSVPAVVLITRKGREICANPSAGWVQKFLKDLELQEH</sequence>
<dbReference type="GO" id="GO:0048245">
    <property type="term" value="P:eosinophil chemotaxis"/>
    <property type="evidence" value="ECO:0007669"/>
    <property type="project" value="TreeGrafter"/>
</dbReference>
<evidence type="ECO:0000256" key="4">
    <source>
        <dbReference type="ARBA" id="ARBA00022729"/>
    </source>
</evidence>
<feature type="non-terminal residue" evidence="8">
    <location>
        <position position="63"/>
    </location>
</feature>
<proteinExistence type="inferred from homology"/>
<dbReference type="GO" id="GO:0070098">
    <property type="term" value="P:chemokine-mediated signaling pathway"/>
    <property type="evidence" value="ECO:0007669"/>
    <property type="project" value="TreeGrafter"/>
</dbReference>
<keyword evidence="9" id="KW-1185">Reference proteome</keyword>
<dbReference type="SUPFAM" id="SSF54117">
    <property type="entry name" value="Interleukin 8-like chemokines"/>
    <property type="match status" value="1"/>
</dbReference>
<dbReference type="InterPro" id="IPR000827">
    <property type="entry name" value="Chemokine_CC_CS"/>
</dbReference>
<dbReference type="CDD" id="cd00272">
    <property type="entry name" value="Chemokine_CC"/>
    <property type="match status" value="1"/>
</dbReference>
<dbReference type="GO" id="GO:0061844">
    <property type="term" value="P:antimicrobial humoral immune response mediated by antimicrobial peptide"/>
    <property type="evidence" value="ECO:0007669"/>
    <property type="project" value="TreeGrafter"/>
</dbReference>
<dbReference type="InterPro" id="IPR001811">
    <property type="entry name" value="Chemokine_IL8-like_dom"/>
</dbReference>
<feature type="domain" description="Chemokine interleukin-8-like" evidence="7">
    <location>
        <begin position="1"/>
        <end position="58"/>
    </location>
</feature>
<dbReference type="EMBL" id="VXBE01010718">
    <property type="protein sequence ID" value="NWS07370.1"/>
    <property type="molecule type" value="Genomic_DNA"/>
</dbReference>